<reference evidence="1 2" key="1">
    <citation type="submission" date="2021-06" db="EMBL/GenBank/DDBJ databases">
        <authorList>
            <person name="Palmer J.M."/>
        </authorList>
    </citation>
    <scope>NUCLEOTIDE SEQUENCE [LARGE SCALE GENOMIC DNA]</scope>
    <source>
        <strain evidence="2">if_2019</strain>
        <tissue evidence="1">Muscle</tissue>
    </source>
</reference>
<evidence type="ECO:0000313" key="2">
    <source>
        <dbReference type="Proteomes" id="UP001482620"/>
    </source>
</evidence>
<organism evidence="1 2">
    <name type="scientific">Ilyodon furcidens</name>
    <name type="common">goldbreast splitfin</name>
    <dbReference type="NCBI Taxonomy" id="33524"/>
    <lineage>
        <taxon>Eukaryota</taxon>
        <taxon>Metazoa</taxon>
        <taxon>Chordata</taxon>
        <taxon>Craniata</taxon>
        <taxon>Vertebrata</taxon>
        <taxon>Euteleostomi</taxon>
        <taxon>Actinopterygii</taxon>
        <taxon>Neopterygii</taxon>
        <taxon>Teleostei</taxon>
        <taxon>Neoteleostei</taxon>
        <taxon>Acanthomorphata</taxon>
        <taxon>Ovalentaria</taxon>
        <taxon>Atherinomorphae</taxon>
        <taxon>Cyprinodontiformes</taxon>
        <taxon>Goodeidae</taxon>
        <taxon>Ilyodon</taxon>
    </lineage>
</organism>
<gene>
    <name evidence="1" type="ORF">ILYODFUR_035950</name>
</gene>
<keyword evidence="2" id="KW-1185">Reference proteome</keyword>
<accession>A0ABV0U3C2</accession>
<evidence type="ECO:0000313" key="1">
    <source>
        <dbReference type="EMBL" id="MEQ2238701.1"/>
    </source>
</evidence>
<name>A0ABV0U3C2_9TELE</name>
<sequence>MILRNRGEDFSVTLWRKIGGVSQNLLKEGWERLDDDVLFSGKKRIQEAQRQEADHKAVAEAWSCIDQGTGSVRHQTQASVVRKKQKQAGRNCQLGLQRQV</sequence>
<dbReference type="EMBL" id="JAHRIQ010053425">
    <property type="protein sequence ID" value="MEQ2238701.1"/>
    <property type="molecule type" value="Genomic_DNA"/>
</dbReference>
<proteinExistence type="predicted"/>
<protein>
    <submittedName>
        <fullName evidence="1">Uncharacterized protein</fullName>
    </submittedName>
</protein>
<dbReference type="Proteomes" id="UP001482620">
    <property type="component" value="Unassembled WGS sequence"/>
</dbReference>
<comment type="caution">
    <text evidence="1">The sequence shown here is derived from an EMBL/GenBank/DDBJ whole genome shotgun (WGS) entry which is preliminary data.</text>
</comment>